<dbReference type="HOGENOM" id="CLU_2093092_0_0_5"/>
<feature type="region of interest" description="Disordered" evidence="1">
    <location>
        <begin position="86"/>
        <end position="116"/>
    </location>
</feature>
<gene>
    <name evidence="2" type="ordered locus">ELI_09130</name>
</gene>
<evidence type="ECO:0000313" key="3">
    <source>
        <dbReference type="Proteomes" id="UP000008808"/>
    </source>
</evidence>
<sequence length="116" mass="12614">MLVFTRFTPADRNAQAMMSLVGNFHVARFPVDATDTGRAWLWQGSIAADSPDLNTLTGQRDVEATIPGAGSVMLKASPRIRELVNACRPSVAPDAEEAERDLPDDEPPEDQPRAPK</sequence>
<name>Q2N8S3_ERYLH</name>
<dbReference type="EMBL" id="CP000157">
    <property type="protein sequence ID" value="ABC63918.1"/>
    <property type="molecule type" value="Genomic_DNA"/>
</dbReference>
<accession>Q2N8S3</accession>
<proteinExistence type="predicted"/>
<evidence type="ECO:0000313" key="2">
    <source>
        <dbReference type="EMBL" id="ABC63918.1"/>
    </source>
</evidence>
<dbReference type="AlphaFoldDB" id="Q2N8S3"/>
<keyword evidence="3" id="KW-1185">Reference proteome</keyword>
<evidence type="ECO:0000256" key="1">
    <source>
        <dbReference type="SAM" id="MobiDB-lite"/>
    </source>
</evidence>
<organism evidence="2 3">
    <name type="scientific">Erythrobacter litoralis (strain HTCC2594)</name>
    <dbReference type="NCBI Taxonomy" id="314225"/>
    <lineage>
        <taxon>Bacteria</taxon>
        <taxon>Pseudomonadati</taxon>
        <taxon>Pseudomonadota</taxon>
        <taxon>Alphaproteobacteria</taxon>
        <taxon>Sphingomonadales</taxon>
        <taxon>Erythrobacteraceae</taxon>
        <taxon>Erythrobacter/Porphyrobacter group</taxon>
        <taxon>Erythrobacter</taxon>
    </lineage>
</organism>
<dbReference type="Proteomes" id="UP000008808">
    <property type="component" value="Chromosome"/>
</dbReference>
<protein>
    <submittedName>
        <fullName evidence="2">Uncharacterized protein</fullName>
    </submittedName>
</protein>
<feature type="compositionally biased region" description="Acidic residues" evidence="1">
    <location>
        <begin position="94"/>
        <end position="109"/>
    </location>
</feature>
<dbReference type="KEGG" id="eli:ELI_09130"/>
<reference evidence="3" key="1">
    <citation type="journal article" date="2009" name="J. Bacteriol.">
        <title>Complete genome sequence of Erythrobacter litoralis HTCC2594.</title>
        <authorList>
            <person name="Oh H.M."/>
            <person name="Giovannoni S.J."/>
            <person name="Ferriera S."/>
            <person name="Johnson J."/>
            <person name="Cho J.C."/>
        </authorList>
    </citation>
    <scope>NUCLEOTIDE SEQUENCE [LARGE SCALE GENOMIC DNA]</scope>
    <source>
        <strain evidence="3">HTCC2594</strain>
    </source>
</reference>